<reference evidence="5" key="2">
    <citation type="journal article" date="2023" name="IMA Fungus">
        <title>Comparative genomic study of the Penicillium genus elucidates a diverse pangenome and 15 lateral gene transfer events.</title>
        <authorList>
            <person name="Petersen C."/>
            <person name="Sorensen T."/>
            <person name="Nielsen M.R."/>
            <person name="Sondergaard T.E."/>
            <person name="Sorensen J.L."/>
            <person name="Fitzpatrick D.A."/>
            <person name="Frisvad J.C."/>
            <person name="Nielsen K.L."/>
        </authorList>
    </citation>
    <scope>NUCLEOTIDE SEQUENCE</scope>
    <source>
        <strain evidence="5">IBT 30069</strain>
    </source>
</reference>
<sequence>MTTPENAYQELASVFSSRGNQILEIEMISSALGSPFLQDGLFVGVTKKMLVLAYTVARKLFTERLLSMSEEDFLMDSSQAKAQCTTVSNRVITETMLLFDCEHLSACNWRKRWLLAAVTQCAKTPDHVASARQVLETELTLLRTYQCSPLHRHTKSPTLWMHRLWVLKQMFQIQSWSVQDLLDLQQKELTGVLRAAELHPKNYYAFSYMRKLHTLLVETADVADRSDWAVQVAGGLINPMLDWCLSHPRDISGWVFMVYLLDSVPEQQIRTEVVGKVVLFARDIGWEGESLWIFVDQTVREFDLESILDGLLSSGISESESSAPVEDQRSVKPLPWQTRLDRAKRYWAMNRKKQ</sequence>
<proteinExistence type="inferred from homology"/>
<keyword evidence="2" id="KW-0637">Prenyltransferase</keyword>
<evidence type="ECO:0000256" key="3">
    <source>
        <dbReference type="ARBA" id="ARBA00022679"/>
    </source>
</evidence>
<accession>A0A9W9G7F8</accession>
<reference evidence="5" key="1">
    <citation type="submission" date="2022-11" db="EMBL/GenBank/DDBJ databases">
        <authorList>
            <person name="Petersen C."/>
        </authorList>
    </citation>
    <scope>NUCLEOTIDE SEQUENCE</scope>
    <source>
        <strain evidence="5">IBT 30069</strain>
    </source>
</reference>
<dbReference type="Gene3D" id="1.25.40.120">
    <property type="entry name" value="Protein prenylyltransferase"/>
    <property type="match status" value="1"/>
</dbReference>
<dbReference type="GO" id="GO:0008318">
    <property type="term" value="F:protein prenyltransferase activity"/>
    <property type="evidence" value="ECO:0007669"/>
    <property type="project" value="InterPro"/>
</dbReference>
<evidence type="ECO:0000256" key="4">
    <source>
        <dbReference type="ARBA" id="ARBA00022737"/>
    </source>
</evidence>
<protein>
    <recommendedName>
        <fullName evidence="7">Protein prenyltransferase</fullName>
    </recommendedName>
</protein>
<dbReference type="Pfam" id="PF01239">
    <property type="entry name" value="PPTA"/>
    <property type="match status" value="1"/>
</dbReference>
<dbReference type="PANTHER" id="PTHR11129">
    <property type="entry name" value="PROTEIN FARNESYLTRANSFERASE ALPHA SUBUNIT/RAB GERANYLGERANYL TRANSFERASE ALPHA SUBUNIT"/>
    <property type="match status" value="1"/>
</dbReference>
<comment type="caution">
    <text evidence="5">The sequence shown here is derived from an EMBL/GenBank/DDBJ whole genome shotgun (WGS) entry which is preliminary data.</text>
</comment>
<evidence type="ECO:0008006" key="7">
    <source>
        <dbReference type="Google" id="ProtNLM"/>
    </source>
</evidence>
<keyword evidence="6" id="KW-1185">Reference proteome</keyword>
<dbReference type="SUPFAM" id="SSF48439">
    <property type="entry name" value="Protein prenylyltransferase"/>
    <property type="match status" value="1"/>
</dbReference>
<dbReference type="EMBL" id="JAPQKH010000002">
    <property type="protein sequence ID" value="KAJ5113515.1"/>
    <property type="molecule type" value="Genomic_DNA"/>
</dbReference>
<dbReference type="AlphaFoldDB" id="A0A9W9G7F8"/>
<dbReference type="Proteomes" id="UP001149165">
    <property type="component" value="Unassembled WGS sequence"/>
</dbReference>
<dbReference type="InterPro" id="IPR002088">
    <property type="entry name" value="Prenyl_trans_a"/>
</dbReference>
<evidence type="ECO:0000256" key="2">
    <source>
        <dbReference type="ARBA" id="ARBA00022602"/>
    </source>
</evidence>
<evidence type="ECO:0000313" key="6">
    <source>
        <dbReference type="Proteomes" id="UP001149165"/>
    </source>
</evidence>
<organism evidence="5 6">
    <name type="scientific">Penicillium angulare</name>
    <dbReference type="NCBI Taxonomy" id="116970"/>
    <lineage>
        <taxon>Eukaryota</taxon>
        <taxon>Fungi</taxon>
        <taxon>Dikarya</taxon>
        <taxon>Ascomycota</taxon>
        <taxon>Pezizomycotina</taxon>
        <taxon>Eurotiomycetes</taxon>
        <taxon>Eurotiomycetidae</taxon>
        <taxon>Eurotiales</taxon>
        <taxon>Aspergillaceae</taxon>
        <taxon>Penicillium</taxon>
    </lineage>
</organism>
<gene>
    <name evidence="5" type="ORF">N7456_002049</name>
</gene>
<dbReference type="GO" id="GO:0005737">
    <property type="term" value="C:cytoplasm"/>
    <property type="evidence" value="ECO:0007669"/>
    <property type="project" value="TreeGrafter"/>
</dbReference>
<dbReference type="OrthoDB" id="5358702at2759"/>
<name>A0A9W9G7F8_9EURO</name>
<dbReference type="PANTHER" id="PTHR11129:SF3">
    <property type="entry name" value="PROTEIN PRENYLTRANSFERASE ALPHA SUBUNIT REPEAT-CONTAINING PROTEIN 1"/>
    <property type="match status" value="1"/>
</dbReference>
<comment type="similarity">
    <text evidence="1">Belongs to the protein prenyltransferase subunit alpha family.</text>
</comment>
<evidence type="ECO:0000256" key="1">
    <source>
        <dbReference type="ARBA" id="ARBA00006734"/>
    </source>
</evidence>
<evidence type="ECO:0000313" key="5">
    <source>
        <dbReference type="EMBL" id="KAJ5113515.1"/>
    </source>
</evidence>
<keyword evidence="4" id="KW-0677">Repeat</keyword>
<keyword evidence="3" id="KW-0808">Transferase</keyword>